<protein>
    <submittedName>
        <fullName evidence="2">Uncharacterized protein</fullName>
    </submittedName>
</protein>
<evidence type="ECO:0000313" key="2">
    <source>
        <dbReference type="WBParaSite" id="PS1159_v2.g8480.t1"/>
    </source>
</evidence>
<evidence type="ECO:0000313" key="1">
    <source>
        <dbReference type="Proteomes" id="UP000887580"/>
    </source>
</evidence>
<dbReference type="Proteomes" id="UP000887580">
    <property type="component" value="Unplaced"/>
</dbReference>
<name>A0AC35GTL0_9BILA</name>
<accession>A0AC35GTL0</accession>
<organism evidence="1 2">
    <name type="scientific">Panagrolaimus sp. PS1159</name>
    <dbReference type="NCBI Taxonomy" id="55785"/>
    <lineage>
        <taxon>Eukaryota</taxon>
        <taxon>Metazoa</taxon>
        <taxon>Ecdysozoa</taxon>
        <taxon>Nematoda</taxon>
        <taxon>Chromadorea</taxon>
        <taxon>Rhabditida</taxon>
        <taxon>Tylenchina</taxon>
        <taxon>Panagrolaimomorpha</taxon>
        <taxon>Panagrolaimoidea</taxon>
        <taxon>Panagrolaimidae</taxon>
        <taxon>Panagrolaimus</taxon>
    </lineage>
</organism>
<reference evidence="2" key="1">
    <citation type="submission" date="2022-11" db="UniProtKB">
        <authorList>
            <consortium name="WormBaseParasite"/>
        </authorList>
    </citation>
    <scope>IDENTIFICATION</scope>
</reference>
<sequence length="170" mass="20629">MWRHRLCECHRRRKIRHVTQFTKFMISLAFLMFMHFSTVFMPAYYHEQESEVPRSCNEPCKFVKLIFQKNYKNSGKDVQDLFNIVKHYTPIPTNFNQIKRNFNFINNSTIQVTLKKTLKYFIRTASHSFGPRFCMTSAKWPKFYAPNSWYDISLRLNVLQILDYPIFLFE</sequence>
<proteinExistence type="predicted"/>
<dbReference type="WBParaSite" id="PS1159_v2.g8480.t1">
    <property type="protein sequence ID" value="PS1159_v2.g8480.t1"/>
    <property type="gene ID" value="PS1159_v2.g8480"/>
</dbReference>